<dbReference type="Proteomes" id="UP000834106">
    <property type="component" value="Chromosome 5"/>
</dbReference>
<proteinExistence type="predicted"/>
<evidence type="ECO:0000313" key="3">
    <source>
        <dbReference type="EMBL" id="CAI9762445.1"/>
    </source>
</evidence>
<feature type="domain" description="Late embryogenesis abundant protein LEA-2 subgroup" evidence="2">
    <location>
        <begin position="74"/>
        <end position="173"/>
    </location>
</feature>
<dbReference type="EMBL" id="OU503040">
    <property type="protein sequence ID" value="CAI9762445.1"/>
    <property type="molecule type" value="Genomic_DNA"/>
</dbReference>
<dbReference type="SUPFAM" id="SSF117070">
    <property type="entry name" value="LEA14-like"/>
    <property type="match status" value="1"/>
</dbReference>
<dbReference type="Pfam" id="PF03168">
    <property type="entry name" value="LEA_2"/>
    <property type="match status" value="1"/>
</dbReference>
<accession>A0AAD2DSU4</accession>
<sequence>MVTGNRNPATANRRKILSYIVAGIILQMLIILVFVLIFLRIRSPKVRFKALTVENINANSAGSPSFSMKLAAQVTVKNPNFGHFKFRDSPISIFYKGTLVGESYLPKRRARARSTEKMNIAISVDSKEVSSSSSLRSDINSGKIPLSSKATLYGKVHLFKVIKKKKTAKMDCTMDVNIKANTIENLKCK</sequence>
<dbReference type="Gene3D" id="2.60.40.1820">
    <property type="match status" value="1"/>
</dbReference>
<dbReference type="InterPro" id="IPR055301">
    <property type="entry name" value="Lea14-like_2"/>
</dbReference>
<dbReference type="PANTHER" id="PTHR31852">
    <property type="entry name" value="LATE EMBRYOGENESIS ABUNDANT (LEA) HYDROXYPROLINE-RICH GLYCOPROTEIN FAMILY"/>
    <property type="match status" value="1"/>
</dbReference>
<gene>
    <name evidence="3" type="ORF">FPE_LOCUS9875</name>
</gene>
<dbReference type="AlphaFoldDB" id="A0AAD2DSU4"/>
<evidence type="ECO:0000313" key="4">
    <source>
        <dbReference type="Proteomes" id="UP000834106"/>
    </source>
</evidence>
<keyword evidence="1" id="KW-0472">Membrane</keyword>
<keyword evidence="4" id="KW-1185">Reference proteome</keyword>
<protein>
    <recommendedName>
        <fullName evidence="2">Late embryogenesis abundant protein LEA-2 subgroup domain-containing protein</fullName>
    </recommendedName>
</protein>
<feature type="transmembrane region" description="Helical" evidence="1">
    <location>
        <begin position="16"/>
        <end position="39"/>
    </location>
</feature>
<name>A0AAD2DSU4_9LAMI</name>
<reference evidence="3" key="1">
    <citation type="submission" date="2023-05" db="EMBL/GenBank/DDBJ databases">
        <authorList>
            <person name="Huff M."/>
        </authorList>
    </citation>
    <scope>NUCLEOTIDE SEQUENCE</scope>
</reference>
<dbReference type="InterPro" id="IPR004864">
    <property type="entry name" value="LEA_2"/>
</dbReference>
<evidence type="ECO:0000256" key="1">
    <source>
        <dbReference type="SAM" id="Phobius"/>
    </source>
</evidence>
<evidence type="ECO:0000259" key="2">
    <source>
        <dbReference type="Pfam" id="PF03168"/>
    </source>
</evidence>
<keyword evidence="1" id="KW-0812">Transmembrane</keyword>
<organism evidence="3 4">
    <name type="scientific">Fraxinus pennsylvanica</name>
    <dbReference type="NCBI Taxonomy" id="56036"/>
    <lineage>
        <taxon>Eukaryota</taxon>
        <taxon>Viridiplantae</taxon>
        <taxon>Streptophyta</taxon>
        <taxon>Embryophyta</taxon>
        <taxon>Tracheophyta</taxon>
        <taxon>Spermatophyta</taxon>
        <taxon>Magnoliopsida</taxon>
        <taxon>eudicotyledons</taxon>
        <taxon>Gunneridae</taxon>
        <taxon>Pentapetalae</taxon>
        <taxon>asterids</taxon>
        <taxon>lamiids</taxon>
        <taxon>Lamiales</taxon>
        <taxon>Oleaceae</taxon>
        <taxon>Oleeae</taxon>
        <taxon>Fraxinus</taxon>
    </lineage>
</organism>
<keyword evidence="1" id="KW-1133">Transmembrane helix</keyword>